<organism evidence="2 3">
    <name type="scientific">Immersiella caudata</name>
    <dbReference type="NCBI Taxonomy" id="314043"/>
    <lineage>
        <taxon>Eukaryota</taxon>
        <taxon>Fungi</taxon>
        <taxon>Dikarya</taxon>
        <taxon>Ascomycota</taxon>
        <taxon>Pezizomycotina</taxon>
        <taxon>Sordariomycetes</taxon>
        <taxon>Sordariomycetidae</taxon>
        <taxon>Sordariales</taxon>
        <taxon>Lasiosphaeriaceae</taxon>
        <taxon>Immersiella</taxon>
    </lineage>
</organism>
<keyword evidence="1" id="KW-0732">Signal</keyword>
<dbReference type="Proteomes" id="UP001175000">
    <property type="component" value="Unassembled WGS sequence"/>
</dbReference>
<evidence type="ECO:0000256" key="1">
    <source>
        <dbReference type="SAM" id="SignalP"/>
    </source>
</evidence>
<proteinExistence type="predicted"/>
<feature type="chain" id="PRO_5041291690" evidence="1">
    <location>
        <begin position="19"/>
        <end position="131"/>
    </location>
</feature>
<protein>
    <submittedName>
        <fullName evidence="2">Uncharacterized protein</fullName>
    </submittedName>
</protein>
<dbReference type="EMBL" id="JAULSU010000004">
    <property type="protein sequence ID" value="KAK0620605.1"/>
    <property type="molecule type" value="Genomic_DNA"/>
</dbReference>
<reference evidence="2" key="1">
    <citation type="submission" date="2023-06" db="EMBL/GenBank/DDBJ databases">
        <title>Genome-scale phylogeny and comparative genomics of the fungal order Sordariales.</title>
        <authorList>
            <consortium name="Lawrence Berkeley National Laboratory"/>
            <person name="Hensen N."/>
            <person name="Bonometti L."/>
            <person name="Westerberg I."/>
            <person name="Brannstrom I.O."/>
            <person name="Guillou S."/>
            <person name="Cros-Aarteil S."/>
            <person name="Calhoun S."/>
            <person name="Haridas S."/>
            <person name="Kuo A."/>
            <person name="Mondo S."/>
            <person name="Pangilinan J."/>
            <person name="Riley R."/>
            <person name="Labutti K."/>
            <person name="Andreopoulos B."/>
            <person name="Lipzen A."/>
            <person name="Chen C."/>
            <person name="Yanf M."/>
            <person name="Daum C."/>
            <person name="Ng V."/>
            <person name="Clum A."/>
            <person name="Steindorff A."/>
            <person name="Ohm R."/>
            <person name="Martin F."/>
            <person name="Silar P."/>
            <person name="Natvig D."/>
            <person name="Lalanne C."/>
            <person name="Gautier V."/>
            <person name="Ament-Velasquez S.L."/>
            <person name="Kruys A."/>
            <person name="Hutchinson M.I."/>
            <person name="Powell A.J."/>
            <person name="Barry K."/>
            <person name="Miller A.N."/>
            <person name="Grigoriev I.V."/>
            <person name="Debuchy R."/>
            <person name="Gladieux P."/>
            <person name="Thoren M.H."/>
            <person name="Johannesson H."/>
        </authorList>
    </citation>
    <scope>NUCLEOTIDE SEQUENCE</scope>
    <source>
        <strain evidence="2">CBS 606.72</strain>
    </source>
</reference>
<evidence type="ECO:0000313" key="3">
    <source>
        <dbReference type="Proteomes" id="UP001175000"/>
    </source>
</evidence>
<sequence>MKLTALLTSTLSAGMAAADTLTIVTRCTPIGTECNSRGSWRTDENFWSGPYNFNDGCQKTDIPSFIEEICPDWGEGLNRAHYYYRPLKPGDPRVKRCVQQIHVAKTHDDYDGKAWIDIWNETPCTWDTGSE</sequence>
<keyword evidence="3" id="KW-1185">Reference proteome</keyword>
<dbReference type="AlphaFoldDB" id="A0AA39WS62"/>
<name>A0AA39WS62_9PEZI</name>
<feature type="signal peptide" evidence="1">
    <location>
        <begin position="1"/>
        <end position="18"/>
    </location>
</feature>
<comment type="caution">
    <text evidence="2">The sequence shown here is derived from an EMBL/GenBank/DDBJ whole genome shotgun (WGS) entry which is preliminary data.</text>
</comment>
<evidence type="ECO:0000313" key="2">
    <source>
        <dbReference type="EMBL" id="KAK0620605.1"/>
    </source>
</evidence>
<gene>
    <name evidence="2" type="ORF">B0T14DRAFT_567347</name>
</gene>
<accession>A0AA39WS62</accession>